<organism evidence="2 3">
    <name type="scientific">Caloranaerobacter azorensis</name>
    <dbReference type="NCBI Taxonomy" id="116090"/>
    <lineage>
        <taxon>Bacteria</taxon>
        <taxon>Bacillati</taxon>
        <taxon>Bacillota</taxon>
        <taxon>Tissierellia</taxon>
        <taxon>Tissierellales</taxon>
        <taxon>Thermohalobacteraceae</taxon>
        <taxon>Caloranaerobacter</taxon>
    </lineage>
</organism>
<name>A0A6P1YB11_9FIRM</name>
<evidence type="ECO:0000313" key="2">
    <source>
        <dbReference type="EMBL" id="QIB26274.1"/>
    </source>
</evidence>
<dbReference type="NCBIfam" id="TIGR03936">
    <property type="entry name" value="sam_1_link_chp"/>
    <property type="match status" value="1"/>
</dbReference>
<dbReference type="EMBL" id="CP048617">
    <property type="protein sequence ID" value="QIB26274.1"/>
    <property type="molecule type" value="Genomic_DNA"/>
</dbReference>
<sequence>MGTIRVRFSKKDDMKYISHLDLMRLFQRAFRRADIPVKYSQGFNPHPKFSLATALPIGVTSDGEYMDVELENDIDKDEFINRINDVLPDGIKILSGKYIKTSKSLMSLIEWSDYIIEFYTTGNISKEDVENCIGKILEKDKFM</sequence>
<accession>A0A6P1YB11</accession>
<protein>
    <submittedName>
        <fullName evidence="2">DUF2344 domain-containing protein</fullName>
    </submittedName>
</protein>
<dbReference type="InterPro" id="IPR018768">
    <property type="entry name" value="DUF2344"/>
</dbReference>
<dbReference type="AlphaFoldDB" id="A0A6P1YB11"/>
<dbReference type="Pfam" id="PF10105">
    <property type="entry name" value="DUF2344"/>
    <property type="match status" value="1"/>
</dbReference>
<dbReference type="Proteomes" id="UP000464452">
    <property type="component" value="Chromosome"/>
</dbReference>
<dbReference type="RefSeq" id="WP_163234394.1">
    <property type="nucleotide sequence ID" value="NZ_CP048617.1"/>
</dbReference>
<feature type="domain" description="DUF2344" evidence="1">
    <location>
        <begin position="4"/>
        <end position="142"/>
    </location>
</feature>
<reference evidence="2 3" key="1">
    <citation type="submission" date="2020-02" db="EMBL/GenBank/DDBJ databases">
        <title>Thermophilic hydrogen producing bacteria, Caloranaerobacter azorensis.</title>
        <authorList>
            <person name="Baek K."/>
        </authorList>
    </citation>
    <scope>NUCLEOTIDE SEQUENCE [LARGE SCALE GENOMIC DNA]</scope>
    <source>
        <strain evidence="2 3">T3-1</strain>
    </source>
</reference>
<evidence type="ECO:0000259" key="1">
    <source>
        <dbReference type="Pfam" id="PF10105"/>
    </source>
</evidence>
<dbReference type="KEGG" id="cazo:G3A45_02470"/>
<proteinExistence type="predicted"/>
<gene>
    <name evidence="2" type="ORF">G3A45_02470</name>
</gene>
<evidence type="ECO:0000313" key="3">
    <source>
        <dbReference type="Proteomes" id="UP000464452"/>
    </source>
</evidence>